<dbReference type="EMBL" id="WPHG01000005">
    <property type="protein sequence ID" value="MVA99344.1"/>
    <property type="molecule type" value="Genomic_DNA"/>
</dbReference>
<evidence type="ECO:0000313" key="2">
    <source>
        <dbReference type="EMBL" id="MVA99344.1"/>
    </source>
</evidence>
<proteinExistence type="predicted"/>
<comment type="caution">
    <text evidence="2">The sequence shown here is derived from an EMBL/GenBank/DDBJ whole genome shotgun (WGS) entry which is preliminary data.</text>
</comment>
<dbReference type="GO" id="GO:0016757">
    <property type="term" value="F:glycosyltransferase activity"/>
    <property type="evidence" value="ECO:0007669"/>
    <property type="project" value="InterPro"/>
</dbReference>
<dbReference type="Gene3D" id="3.40.50.2000">
    <property type="entry name" value="Glycogen Phosphorylase B"/>
    <property type="match status" value="2"/>
</dbReference>
<keyword evidence="3" id="KW-1185">Reference proteome</keyword>
<dbReference type="RefSeq" id="WP_156714422.1">
    <property type="nucleotide sequence ID" value="NZ_WPHG01000005.1"/>
</dbReference>
<protein>
    <submittedName>
        <fullName evidence="2">Glycosyltransferase</fullName>
    </submittedName>
</protein>
<organism evidence="2 3">
    <name type="scientific">Nitratireductor arenosus</name>
    <dbReference type="NCBI Taxonomy" id="2682096"/>
    <lineage>
        <taxon>Bacteria</taxon>
        <taxon>Pseudomonadati</taxon>
        <taxon>Pseudomonadota</taxon>
        <taxon>Alphaproteobacteria</taxon>
        <taxon>Hyphomicrobiales</taxon>
        <taxon>Phyllobacteriaceae</taxon>
        <taxon>Nitratireductor</taxon>
    </lineage>
</organism>
<gene>
    <name evidence="2" type="ORF">GN330_19030</name>
</gene>
<evidence type="ECO:0000313" key="3">
    <source>
        <dbReference type="Proteomes" id="UP000463224"/>
    </source>
</evidence>
<dbReference type="Pfam" id="PF00534">
    <property type="entry name" value="Glycos_transf_1"/>
    <property type="match status" value="1"/>
</dbReference>
<dbReference type="InterPro" id="IPR001296">
    <property type="entry name" value="Glyco_trans_1"/>
</dbReference>
<dbReference type="CDD" id="cd03801">
    <property type="entry name" value="GT4_PimA-like"/>
    <property type="match status" value="1"/>
</dbReference>
<reference evidence="2 3" key="1">
    <citation type="submission" date="2019-12" db="EMBL/GenBank/DDBJ databases">
        <title>Nitratireductor arenosus sp. nov., Isolated from sea sand, Jeju island, South Korea.</title>
        <authorList>
            <person name="Kim W."/>
        </authorList>
    </citation>
    <scope>NUCLEOTIDE SEQUENCE [LARGE SCALE GENOMIC DNA]</scope>
    <source>
        <strain evidence="2 3">CAU 1489</strain>
    </source>
</reference>
<keyword evidence="2" id="KW-0808">Transferase</keyword>
<dbReference type="PANTHER" id="PTHR12526">
    <property type="entry name" value="GLYCOSYLTRANSFERASE"/>
    <property type="match status" value="1"/>
</dbReference>
<accession>A0A844QL96</accession>
<evidence type="ECO:0000259" key="1">
    <source>
        <dbReference type="Pfam" id="PF00534"/>
    </source>
</evidence>
<sequence>MNSHIAVVLKCYPRLSETFVAQELLELERAGFGLTLVSLRHPTDSKTHPINDEIRAPTLYLPEYLHHEPGRVFSAWRKARRLPGYRLARNNWLRDLRRDPSANRIRRFGQALVFAAEFPQGATWIYSHFLHTPSSVARYAAEMQHMRWSASAHAKDIWTSPDWEVSEKLAAGDWTVTCTAGGALHLKNLADDPDKVSLVYHGIDLSRFSPPPAPSYARDGGNPRDPARILSVGRAVTKKGLDTLAAALARLPAEIDWRWTHIGGGELSEALKAQVTELGLAGRVSLHGSMPQREVLAEYRKADLFVLPCRIAPNGDRDGLPNVLVEAQSQGLVCISTPVSGIPELILDGETGFLVAPDDPAALAATIENLVRDPGLRRRIGEAAQTRVHTAFDHRGAIGRLIARFVASGVVPSKPSAEKIAS</sequence>
<dbReference type="Proteomes" id="UP000463224">
    <property type="component" value="Unassembled WGS sequence"/>
</dbReference>
<feature type="domain" description="Glycosyl transferase family 1" evidence="1">
    <location>
        <begin position="220"/>
        <end position="386"/>
    </location>
</feature>
<name>A0A844QL96_9HYPH</name>
<dbReference type="AlphaFoldDB" id="A0A844QL96"/>
<dbReference type="SUPFAM" id="SSF53756">
    <property type="entry name" value="UDP-Glycosyltransferase/glycogen phosphorylase"/>
    <property type="match status" value="1"/>
</dbReference>